<dbReference type="eggNOG" id="ENOG5033CH6">
    <property type="taxonomic scope" value="Bacteria"/>
</dbReference>
<evidence type="ECO:0000313" key="2">
    <source>
        <dbReference type="Proteomes" id="UP000006755"/>
    </source>
</evidence>
<keyword evidence="2" id="KW-1185">Reference proteome</keyword>
<sequence length="274" mass="30731">MYKNKILWALLMALSGALLILASVVVGSPATAVDLQEAEAKLYQKYGVKVVNIGEPSLLPRKIQSAITYGQDSIDFAEASSNQLAQVLAVLDAALGKYPSSVLKEAVKEIRIGDHLVKNDEVIYGYYETRHLFIFADSAGTGIDAREIEKTLHHELSSLLAERYGFPYFDWLALNSPDFEYLVSDQRFRQAIAAGLTYAPQQRDLVQGIVSGYGRLNAENDFNTYAETVFTQPRQMADWLAKYPQVQKKYRFLKAFYLKVSPGFEGVFDKVEHP</sequence>
<dbReference type="Proteomes" id="UP000006755">
    <property type="component" value="Unassembled WGS sequence"/>
</dbReference>
<proteinExistence type="predicted"/>
<dbReference type="OrthoDB" id="6312171at2"/>
<dbReference type="EMBL" id="AMRI01000003">
    <property type="protein sequence ID" value="EKE77002.1"/>
    <property type="molecule type" value="Genomic_DNA"/>
</dbReference>
<comment type="caution">
    <text evidence="1">The sequence shown here is derived from an EMBL/GenBank/DDBJ whole genome shotgun (WGS) entry which is preliminary data.</text>
</comment>
<name>K2JR50_9GAMM</name>
<accession>K2JR50</accession>
<gene>
    <name evidence="1" type="ORF">B3C1_02315</name>
</gene>
<dbReference type="AlphaFoldDB" id="K2JR50"/>
<reference evidence="1 2" key="1">
    <citation type="journal article" date="2012" name="J. Bacteriol.">
        <title>Genome Sequence of Gallaecimonas xiamenensis Type Strain 3-C-1.</title>
        <authorList>
            <person name="Lai Q."/>
            <person name="Wang L."/>
            <person name="Wang W."/>
            <person name="Shao Z."/>
        </authorList>
    </citation>
    <scope>NUCLEOTIDE SEQUENCE [LARGE SCALE GENOMIC DNA]</scope>
    <source>
        <strain evidence="1 2">3-C-1</strain>
    </source>
</reference>
<organism evidence="1 2">
    <name type="scientific">Gallaecimonas xiamenensis 3-C-1</name>
    <dbReference type="NCBI Taxonomy" id="745411"/>
    <lineage>
        <taxon>Bacteria</taxon>
        <taxon>Pseudomonadati</taxon>
        <taxon>Pseudomonadota</taxon>
        <taxon>Gammaproteobacteria</taxon>
        <taxon>Enterobacterales</taxon>
        <taxon>Gallaecimonadaceae</taxon>
        <taxon>Gallaecimonas</taxon>
    </lineage>
</organism>
<dbReference type="RefSeq" id="WP_008482642.1">
    <property type="nucleotide sequence ID" value="NZ_AMRI01000003.1"/>
</dbReference>
<evidence type="ECO:0000313" key="1">
    <source>
        <dbReference type="EMBL" id="EKE77002.1"/>
    </source>
</evidence>
<dbReference type="STRING" id="745411.B3C1_02315"/>
<protein>
    <submittedName>
        <fullName evidence="1">Uncharacterized protein</fullName>
    </submittedName>
</protein>
<dbReference type="Gene3D" id="3.40.390.70">
    <property type="match status" value="1"/>
</dbReference>